<reference evidence="1 2" key="1">
    <citation type="submission" date="2020-10" db="EMBL/GenBank/DDBJ databases">
        <title>Ca. Dormibacterota MAGs.</title>
        <authorList>
            <person name="Montgomery K."/>
        </authorList>
    </citation>
    <scope>NUCLEOTIDE SEQUENCE [LARGE SCALE GENOMIC DNA]</scope>
    <source>
        <strain evidence="1">Mitchell_Peninsula_5</strain>
    </source>
</reference>
<evidence type="ECO:0000313" key="1">
    <source>
        <dbReference type="EMBL" id="MBJ7609339.1"/>
    </source>
</evidence>
<dbReference type="AlphaFoldDB" id="A0A934NJF5"/>
<organism evidence="1 2">
    <name type="scientific">Candidatus Amunia macphersoniae</name>
    <dbReference type="NCBI Taxonomy" id="3127014"/>
    <lineage>
        <taxon>Bacteria</taxon>
        <taxon>Bacillati</taxon>
        <taxon>Candidatus Dormiibacterota</taxon>
        <taxon>Candidatus Dormibacteria</taxon>
        <taxon>Candidatus Aeolococcales</taxon>
        <taxon>Candidatus Aeolococcaceae</taxon>
        <taxon>Candidatus Amunia</taxon>
    </lineage>
</organism>
<name>A0A934NJF5_9BACT</name>
<accession>A0A934NJF5</accession>
<evidence type="ECO:0000313" key="2">
    <source>
        <dbReference type="Proteomes" id="UP000614410"/>
    </source>
</evidence>
<proteinExistence type="predicted"/>
<dbReference type="Proteomes" id="UP000614410">
    <property type="component" value="Unassembled WGS sequence"/>
</dbReference>
<protein>
    <submittedName>
        <fullName evidence="1">Uncharacterized protein</fullName>
    </submittedName>
</protein>
<sequence length="76" mass="7788">MSLSVVLRLNAVALGEGRLAGEVFVVGVDRWSVVQSTDELLIVLHDSSAHITGSVGQDVGSAAVPADCGEGQPDTK</sequence>
<gene>
    <name evidence="1" type="ORF">JF887_07890</name>
</gene>
<dbReference type="EMBL" id="JAEKNN010000036">
    <property type="protein sequence ID" value="MBJ7609339.1"/>
    <property type="molecule type" value="Genomic_DNA"/>
</dbReference>
<comment type="caution">
    <text evidence="1">The sequence shown here is derived from an EMBL/GenBank/DDBJ whole genome shotgun (WGS) entry which is preliminary data.</text>
</comment>